<reference evidence="1" key="1">
    <citation type="submission" date="2013-07" db="EMBL/GenBank/DDBJ databases">
        <title>The genome of Eucalyptus grandis.</title>
        <authorList>
            <person name="Schmutz J."/>
            <person name="Hayes R."/>
            <person name="Myburg A."/>
            <person name="Tuskan G."/>
            <person name="Grattapaglia D."/>
            <person name="Rokhsar D.S."/>
        </authorList>
    </citation>
    <scope>NUCLEOTIDE SEQUENCE</scope>
    <source>
        <tissue evidence="1">Leaf extractions</tissue>
    </source>
</reference>
<protein>
    <submittedName>
        <fullName evidence="1">Uncharacterized protein</fullName>
    </submittedName>
</protein>
<sequence>MHQYITLGLTPVSPYKWKGNRKKYGPSSKSINTSMHPEYDQCVNKSFGLGAWPMLTEDLAISSSHRNKCILLMREKERDSTGCMHVRAADTDGLYVCINVCV</sequence>
<name>A0A059CCM9_EUCGR</name>
<proteinExistence type="predicted"/>
<dbReference type="EMBL" id="KK198756">
    <property type="protein sequence ID" value="KCW75979.1"/>
    <property type="molecule type" value="Genomic_DNA"/>
</dbReference>
<organism evidence="1">
    <name type="scientific">Eucalyptus grandis</name>
    <name type="common">Flooded gum</name>
    <dbReference type="NCBI Taxonomy" id="71139"/>
    <lineage>
        <taxon>Eukaryota</taxon>
        <taxon>Viridiplantae</taxon>
        <taxon>Streptophyta</taxon>
        <taxon>Embryophyta</taxon>
        <taxon>Tracheophyta</taxon>
        <taxon>Spermatophyta</taxon>
        <taxon>Magnoliopsida</taxon>
        <taxon>eudicotyledons</taxon>
        <taxon>Gunneridae</taxon>
        <taxon>Pentapetalae</taxon>
        <taxon>rosids</taxon>
        <taxon>malvids</taxon>
        <taxon>Myrtales</taxon>
        <taxon>Myrtaceae</taxon>
        <taxon>Myrtoideae</taxon>
        <taxon>Eucalypteae</taxon>
        <taxon>Eucalyptus</taxon>
    </lineage>
</organism>
<dbReference type="InParanoid" id="A0A059CCM9"/>
<dbReference type="AlphaFoldDB" id="A0A059CCM9"/>
<dbReference type="Gramene" id="KCW75979">
    <property type="protein sequence ID" value="KCW75979"/>
    <property type="gene ID" value="EUGRSUZ_D00346"/>
</dbReference>
<evidence type="ECO:0000313" key="1">
    <source>
        <dbReference type="EMBL" id="KCW75979.1"/>
    </source>
</evidence>
<accession>A0A059CCM9</accession>
<gene>
    <name evidence="1" type="ORF">EUGRSUZ_D00346</name>
</gene>